<dbReference type="SFLD" id="SFLDS00019">
    <property type="entry name" value="Glutathione_Transferase_(cytos"/>
    <property type="match status" value="1"/>
</dbReference>
<evidence type="ECO:0000259" key="2">
    <source>
        <dbReference type="PROSITE" id="PS50404"/>
    </source>
</evidence>
<gene>
    <name evidence="4" type="ORF">SAMN05216466_11535</name>
</gene>
<evidence type="ECO:0000313" key="4">
    <source>
        <dbReference type="EMBL" id="SDH94527.1"/>
    </source>
</evidence>
<comment type="similarity">
    <text evidence="1">Belongs to the GST superfamily.</text>
</comment>
<dbReference type="Pfam" id="PF00043">
    <property type="entry name" value="GST_C"/>
    <property type="match status" value="1"/>
</dbReference>
<accession>A0A1G8GJQ3</accession>
<protein>
    <submittedName>
        <fullName evidence="4">Glutathione S-transferase</fullName>
    </submittedName>
</protein>
<dbReference type="PANTHER" id="PTHR44051">
    <property type="entry name" value="GLUTATHIONE S-TRANSFERASE-RELATED"/>
    <property type="match status" value="1"/>
</dbReference>
<sequence length="213" mass="23633">MMSLYFAPLACSLATRIALYEAGAHVEYIQVDTKLKQLRDGSDFYPVNPLGQVPVLRTEEGWLLTENTAILPYVADRFPAAQLAPPAGTLQRARLQEWLGFIGTELHKAVFVPLLDSHAPEEVKQYARAKTALRLGILQKHLAANDYLLDRFSVADAYLAVVLNWAPATGVDLAPWPAVGAYLKRLRGRASVAEALAEELALYREEVARHARR</sequence>
<dbReference type="RefSeq" id="WP_244106509.1">
    <property type="nucleotide sequence ID" value="NZ_CADERL010000029.1"/>
</dbReference>
<keyword evidence="4" id="KW-0808">Transferase</keyword>
<evidence type="ECO:0000313" key="5">
    <source>
        <dbReference type="Proteomes" id="UP000199706"/>
    </source>
</evidence>
<dbReference type="SFLD" id="SFLDG01150">
    <property type="entry name" value="Main.1:_Beta-like"/>
    <property type="match status" value="1"/>
</dbReference>
<dbReference type="CDD" id="cd03057">
    <property type="entry name" value="GST_N_Beta"/>
    <property type="match status" value="1"/>
</dbReference>
<organism evidence="4 5">
    <name type="scientific">Paraburkholderia phenazinium</name>
    <dbReference type="NCBI Taxonomy" id="60549"/>
    <lineage>
        <taxon>Bacteria</taxon>
        <taxon>Pseudomonadati</taxon>
        <taxon>Pseudomonadota</taxon>
        <taxon>Betaproteobacteria</taxon>
        <taxon>Burkholderiales</taxon>
        <taxon>Burkholderiaceae</taxon>
        <taxon>Paraburkholderia</taxon>
    </lineage>
</organism>
<evidence type="ECO:0000259" key="3">
    <source>
        <dbReference type="PROSITE" id="PS50405"/>
    </source>
</evidence>
<dbReference type="Gene3D" id="3.40.30.10">
    <property type="entry name" value="Glutaredoxin"/>
    <property type="match status" value="1"/>
</dbReference>
<dbReference type="SUPFAM" id="SSF47616">
    <property type="entry name" value="GST C-terminal domain-like"/>
    <property type="match status" value="1"/>
</dbReference>
<evidence type="ECO:0000256" key="1">
    <source>
        <dbReference type="RuleBase" id="RU003494"/>
    </source>
</evidence>
<dbReference type="InterPro" id="IPR036249">
    <property type="entry name" value="Thioredoxin-like_sf"/>
</dbReference>
<feature type="domain" description="GST C-terminal" evidence="3">
    <location>
        <begin position="88"/>
        <end position="213"/>
    </location>
</feature>
<dbReference type="Gene3D" id="1.20.1050.10">
    <property type="match status" value="1"/>
</dbReference>
<dbReference type="SFLD" id="SFLDG00358">
    <property type="entry name" value="Main_(cytGST)"/>
    <property type="match status" value="1"/>
</dbReference>
<dbReference type="InterPro" id="IPR004046">
    <property type="entry name" value="GST_C"/>
</dbReference>
<dbReference type="PROSITE" id="PS50404">
    <property type="entry name" value="GST_NTER"/>
    <property type="match status" value="1"/>
</dbReference>
<dbReference type="InterPro" id="IPR036282">
    <property type="entry name" value="Glutathione-S-Trfase_C_sf"/>
</dbReference>
<dbReference type="AlphaFoldDB" id="A0A1G8GJQ3"/>
<reference evidence="4 5" key="1">
    <citation type="submission" date="2016-10" db="EMBL/GenBank/DDBJ databases">
        <authorList>
            <person name="de Groot N.N."/>
        </authorList>
    </citation>
    <scope>NUCLEOTIDE SEQUENCE [LARGE SCALE GENOMIC DNA]</scope>
    <source>
        <strain evidence="4 5">LMG 2247</strain>
    </source>
</reference>
<dbReference type="PANTHER" id="PTHR44051:SF8">
    <property type="entry name" value="GLUTATHIONE S-TRANSFERASE GSTA"/>
    <property type="match status" value="1"/>
</dbReference>
<feature type="domain" description="GST N-terminal" evidence="2">
    <location>
        <begin position="1"/>
        <end position="82"/>
    </location>
</feature>
<dbReference type="InterPro" id="IPR004045">
    <property type="entry name" value="Glutathione_S-Trfase_N"/>
</dbReference>
<dbReference type="Pfam" id="PF02798">
    <property type="entry name" value="GST_N"/>
    <property type="match status" value="1"/>
</dbReference>
<dbReference type="PROSITE" id="PS50405">
    <property type="entry name" value="GST_CTER"/>
    <property type="match status" value="1"/>
</dbReference>
<dbReference type="EMBL" id="FNCJ01000015">
    <property type="protein sequence ID" value="SDH94527.1"/>
    <property type="molecule type" value="Genomic_DNA"/>
</dbReference>
<dbReference type="InterPro" id="IPR010987">
    <property type="entry name" value="Glutathione-S-Trfase_C-like"/>
</dbReference>
<dbReference type="CDD" id="cd03188">
    <property type="entry name" value="GST_C_Beta"/>
    <property type="match status" value="1"/>
</dbReference>
<dbReference type="GO" id="GO:0016740">
    <property type="term" value="F:transferase activity"/>
    <property type="evidence" value="ECO:0007669"/>
    <property type="project" value="UniProtKB-KW"/>
</dbReference>
<dbReference type="InterPro" id="IPR040079">
    <property type="entry name" value="Glutathione_S-Trfase"/>
</dbReference>
<name>A0A1G8GJQ3_9BURK</name>
<dbReference type="SUPFAM" id="SSF52833">
    <property type="entry name" value="Thioredoxin-like"/>
    <property type="match status" value="1"/>
</dbReference>
<proteinExistence type="inferred from homology"/>
<dbReference type="Proteomes" id="UP000199706">
    <property type="component" value="Unassembled WGS sequence"/>
</dbReference>